<keyword evidence="1" id="KW-0732">Signal</keyword>
<accession>A0A164QPJ5</accession>
<keyword evidence="3" id="KW-1185">Reference proteome</keyword>
<feature type="signal peptide" evidence="1">
    <location>
        <begin position="1"/>
        <end position="26"/>
    </location>
</feature>
<dbReference type="AlphaFoldDB" id="A0A164QPJ5"/>
<dbReference type="Proteomes" id="UP000076858">
    <property type="component" value="Unassembled WGS sequence"/>
</dbReference>
<dbReference type="EMBL" id="LRGB01002384">
    <property type="protein sequence ID" value="KZS07938.1"/>
    <property type="molecule type" value="Genomic_DNA"/>
</dbReference>
<name>A0A164QPJ5_9CRUS</name>
<evidence type="ECO:0000313" key="2">
    <source>
        <dbReference type="EMBL" id="KZS07938.1"/>
    </source>
</evidence>
<proteinExistence type="predicted"/>
<evidence type="ECO:0000313" key="3">
    <source>
        <dbReference type="Proteomes" id="UP000076858"/>
    </source>
</evidence>
<protein>
    <submittedName>
        <fullName evidence="2">Uncharacterized protein</fullName>
    </submittedName>
</protein>
<evidence type="ECO:0000256" key="1">
    <source>
        <dbReference type="SAM" id="SignalP"/>
    </source>
</evidence>
<comment type="caution">
    <text evidence="2">The sequence shown here is derived from an EMBL/GenBank/DDBJ whole genome shotgun (WGS) entry which is preliminary data.</text>
</comment>
<reference evidence="2 3" key="1">
    <citation type="submission" date="2016-03" db="EMBL/GenBank/DDBJ databases">
        <title>EvidentialGene: Evidence-directed Construction of Genes on Genomes.</title>
        <authorList>
            <person name="Gilbert D.G."/>
            <person name="Choi J.-H."/>
            <person name="Mockaitis K."/>
            <person name="Colbourne J."/>
            <person name="Pfrender M."/>
        </authorList>
    </citation>
    <scope>NUCLEOTIDE SEQUENCE [LARGE SCALE GENOMIC DNA]</scope>
    <source>
        <strain evidence="2 3">Xinb3</strain>
        <tissue evidence="2">Complete organism</tissue>
    </source>
</reference>
<organism evidence="2 3">
    <name type="scientific">Daphnia magna</name>
    <dbReference type="NCBI Taxonomy" id="35525"/>
    <lineage>
        <taxon>Eukaryota</taxon>
        <taxon>Metazoa</taxon>
        <taxon>Ecdysozoa</taxon>
        <taxon>Arthropoda</taxon>
        <taxon>Crustacea</taxon>
        <taxon>Branchiopoda</taxon>
        <taxon>Diplostraca</taxon>
        <taxon>Cladocera</taxon>
        <taxon>Anomopoda</taxon>
        <taxon>Daphniidae</taxon>
        <taxon>Daphnia</taxon>
    </lineage>
</organism>
<feature type="chain" id="PRO_5007852642" evidence="1">
    <location>
        <begin position="27"/>
        <end position="52"/>
    </location>
</feature>
<gene>
    <name evidence="2" type="ORF">APZ42_028340</name>
</gene>
<sequence>MPFTFFLYSLTVCFVLFELTTDTTNSNQKQQQTGRECRRYSRKEPWIYLTSK</sequence>